<dbReference type="PROSITE" id="PS50102">
    <property type="entry name" value="RRM"/>
    <property type="match status" value="2"/>
</dbReference>
<feature type="domain" description="RRM" evidence="5">
    <location>
        <begin position="367"/>
        <end position="441"/>
    </location>
</feature>
<feature type="region of interest" description="Disordered" evidence="4">
    <location>
        <begin position="784"/>
        <end position="825"/>
    </location>
</feature>
<feature type="region of interest" description="Disordered" evidence="4">
    <location>
        <begin position="168"/>
        <end position="219"/>
    </location>
</feature>
<proteinExistence type="predicted"/>
<dbReference type="EMBL" id="KV429154">
    <property type="protein sequence ID" value="KZT63830.1"/>
    <property type="molecule type" value="Genomic_DNA"/>
</dbReference>
<evidence type="ECO:0000256" key="3">
    <source>
        <dbReference type="PROSITE-ProRule" id="PRU00176"/>
    </source>
</evidence>
<evidence type="ECO:0000256" key="4">
    <source>
        <dbReference type="SAM" id="MobiDB-lite"/>
    </source>
</evidence>
<feature type="region of interest" description="Disordered" evidence="4">
    <location>
        <begin position="894"/>
        <end position="946"/>
    </location>
</feature>
<feature type="domain" description="RRM" evidence="5">
    <location>
        <begin position="482"/>
        <end position="564"/>
    </location>
</feature>
<dbReference type="OrthoDB" id="271725at2759"/>
<feature type="compositionally biased region" description="Polar residues" evidence="4">
    <location>
        <begin position="790"/>
        <end position="813"/>
    </location>
</feature>
<keyword evidence="7" id="KW-1185">Reference proteome</keyword>
<dbReference type="Gene3D" id="3.30.70.330">
    <property type="match status" value="2"/>
</dbReference>
<feature type="compositionally biased region" description="Low complexity" evidence="4">
    <location>
        <begin position="73"/>
        <end position="85"/>
    </location>
</feature>
<name>A0A165L0C8_9APHY</name>
<feature type="region of interest" description="Disordered" evidence="4">
    <location>
        <begin position="1"/>
        <end position="135"/>
    </location>
</feature>
<evidence type="ECO:0000313" key="6">
    <source>
        <dbReference type="EMBL" id="KZT63830.1"/>
    </source>
</evidence>
<feature type="compositionally biased region" description="Polar residues" evidence="4">
    <location>
        <begin position="16"/>
        <end position="72"/>
    </location>
</feature>
<keyword evidence="2 3" id="KW-0694">RNA-binding</keyword>
<feature type="compositionally biased region" description="Low complexity" evidence="4">
    <location>
        <begin position="894"/>
        <end position="906"/>
    </location>
</feature>
<dbReference type="Proteomes" id="UP000076727">
    <property type="component" value="Unassembled WGS sequence"/>
</dbReference>
<feature type="compositionally biased region" description="Low complexity" evidence="4">
    <location>
        <begin position="261"/>
        <end position="282"/>
    </location>
</feature>
<dbReference type="InterPro" id="IPR035979">
    <property type="entry name" value="RBD_domain_sf"/>
</dbReference>
<feature type="compositionally biased region" description="Polar residues" evidence="4">
    <location>
        <begin position="119"/>
        <end position="128"/>
    </location>
</feature>
<keyword evidence="1" id="KW-0677">Repeat</keyword>
<dbReference type="GO" id="GO:0003723">
    <property type="term" value="F:RNA binding"/>
    <property type="evidence" value="ECO:0007669"/>
    <property type="project" value="UniProtKB-UniRule"/>
</dbReference>
<sequence>MQSESPSAAAPYPHTTPLSSPFSVSDNPPSPLSTSQNVSRDTSTTPLSIPDTTRSPSSINTSTPHSPLTPANSSPRSFRSFSSQQRDSDSHSLLAVSPLSGNSPGGMSSHSRLSSGLSNTLSMASPTRSRPDNHSEQIATPVVGSTMPNALHDTPLAHAHTGSANLSLIHSSSPRAGSLTGRDHHNDLGMPMALHGSANGCVGDRSSPPQTAAEGSPAFVTQASNSTATAAALPPNSPLRSPISADIFASPKLFARSPTNAFSPTAPPVASSASTSRSSGTAFKSSQTSKGLTLDHDQLQSPTSAPFTTTSPAKAHPQTPATPGVAFGSPGAQNALSLSRQQQSETNPGASIGALADTSSGTDFRTPNVYINGLPPNFPEEELFKMTREFGMVVSVRTFTRHVCDKPSGYGFVLYETVDAAERCIEALRKYRNLHPSFSKQVHKIPGTIYSSPTFQAVAGAHGVPADSFKARMEQLKDTASTNLYMEGLPPSIDEMTLSALVKPYKICSSRFFPTKLSNPPRMIAFVRLESRAAAEEIIERLHGRVIRGLDDSGARISVRFADTAEQRELRRTERTGRDGEQSPGRISMAQAALLNLKGGQVHPPQLSPLISPDLGVLQSGANISPLLAHARTPLSPSSLPLPQQQALLQQRMQELSLAGYDDFSANASPCLRQDPRITPRLAQIQDELFSLQQAQAQLQLKSGLGVGAGMGSAARADNGFTAMERMLLQAHAQHQQDQQLLEARAQVQTQQGLTGRGPSKRRLLDVLQPYTIEDDFHASAAVGADGAGRSTSGDSASIGQRQRNQTHMSNARTGDAPGLGQASHLRSTTMPSQYLNSRALDGSGGLTFGADRGPTTCTIGRNDGYSVANMNASNAFARKPSVQNLQSLNASTLPRTTSSTTTQSHGHGHGQGLGRGVVQEADVGGDEDGSQLLSPGLTFSPRTPATLSPATPFGGFFHTGESFDGSGVVGVGGKGLSMGHHDLNAKEATQNARGGVSMKGLHV</sequence>
<dbReference type="AlphaFoldDB" id="A0A165L0C8"/>
<reference evidence="6 7" key="1">
    <citation type="journal article" date="2016" name="Mol. Biol. Evol.">
        <title>Comparative Genomics of Early-Diverging Mushroom-Forming Fungi Provides Insights into the Origins of Lignocellulose Decay Capabilities.</title>
        <authorList>
            <person name="Nagy L.G."/>
            <person name="Riley R."/>
            <person name="Tritt A."/>
            <person name="Adam C."/>
            <person name="Daum C."/>
            <person name="Floudas D."/>
            <person name="Sun H."/>
            <person name="Yadav J.S."/>
            <person name="Pangilinan J."/>
            <person name="Larsson K.H."/>
            <person name="Matsuura K."/>
            <person name="Barry K."/>
            <person name="Labutti K."/>
            <person name="Kuo R."/>
            <person name="Ohm R.A."/>
            <person name="Bhattacharya S.S."/>
            <person name="Shirouzu T."/>
            <person name="Yoshinaga Y."/>
            <person name="Martin F.M."/>
            <person name="Grigoriev I.V."/>
            <person name="Hibbett D.S."/>
        </authorList>
    </citation>
    <scope>NUCLEOTIDE SEQUENCE [LARGE SCALE GENOMIC DNA]</scope>
    <source>
        <strain evidence="6 7">L-15889</strain>
    </source>
</reference>
<dbReference type="PANTHER" id="PTHR24012">
    <property type="entry name" value="RNA BINDING PROTEIN"/>
    <property type="match status" value="1"/>
</dbReference>
<gene>
    <name evidence="6" type="ORF">DAEQUDRAFT_85503</name>
</gene>
<evidence type="ECO:0000259" key="5">
    <source>
        <dbReference type="PROSITE" id="PS50102"/>
    </source>
</evidence>
<dbReference type="Pfam" id="PF00076">
    <property type="entry name" value="RRM_1"/>
    <property type="match status" value="2"/>
</dbReference>
<feature type="compositionally biased region" description="Low complexity" evidence="4">
    <location>
        <begin position="105"/>
        <end position="118"/>
    </location>
</feature>
<protein>
    <recommendedName>
        <fullName evidence="5">RRM domain-containing protein</fullName>
    </recommendedName>
</protein>
<dbReference type="SUPFAM" id="SSF54928">
    <property type="entry name" value="RNA-binding domain, RBD"/>
    <property type="match status" value="1"/>
</dbReference>
<feature type="compositionally biased region" description="Polar residues" evidence="4">
    <location>
        <begin position="331"/>
        <end position="349"/>
    </location>
</feature>
<feature type="compositionally biased region" description="Low complexity" evidence="4">
    <location>
        <begin position="301"/>
        <end position="315"/>
    </location>
</feature>
<accession>A0A165L0C8</accession>
<feature type="region of interest" description="Disordered" evidence="4">
    <location>
        <begin position="259"/>
        <end position="359"/>
    </location>
</feature>
<evidence type="ECO:0000256" key="1">
    <source>
        <dbReference type="ARBA" id="ARBA00022737"/>
    </source>
</evidence>
<feature type="compositionally biased region" description="Basic and acidic residues" evidence="4">
    <location>
        <begin position="566"/>
        <end position="581"/>
    </location>
</feature>
<evidence type="ECO:0000313" key="7">
    <source>
        <dbReference type="Proteomes" id="UP000076727"/>
    </source>
</evidence>
<dbReference type="STRING" id="1314783.A0A165L0C8"/>
<dbReference type="SMART" id="SM00360">
    <property type="entry name" value="RRM"/>
    <property type="match status" value="2"/>
</dbReference>
<organism evidence="6 7">
    <name type="scientific">Daedalea quercina L-15889</name>
    <dbReference type="NCBI Taxonomy" id="1314783"/>
    <lineage>
        <taxon>Eukaryota</taxon>
        <taxon>Fungi</taxon>
        <taxon>Dikarya</taxon>
        <taxon>Basidiomycota</taxon>
        <taxon>Agaricomycotina</taxon>
        <taxon>Agaricomycetes</taxon>
        <taxon>Polyporales</taxon>
        <taxon>Fomitopsis</taxon>
    </lineage>
</organism>
<evidence type="ECO:0000256" key="2">
    <source>
        <dbReference type="ARBA" id="ARBA00022884"/>
    </source>
</evidence>
<feature type="region of interest" description="Disordered" evidence="4">
    <location>
        <begin position="566"/>
        <end position="586"/>
    </location>
</feature>
<dbReference type="InterPro" id="IPR012677">
    <property type="entry name" value="Nucleotide-bd_a/b_plait_sf"/>
</dbReference>
<dbReference type="InterPro" id="IPR000504">
    <property type="entry name" value="RRM_dom"/>
</dbReference>